<name>A0A1C6TSC6_9ACTN</name>
<dbReference type="RefSeq" id="WP_141721500.1">
    <property type="nucleotide sequence ID" value="NZ_FMHZ01000002.1"/>
</dbReference>
<evidence type="ECO:0000313" key="2">
    <source>
        <dbReference type="Proteomes" id="UP000199001"/>
    </source>
</evidence>
<accession>A0A1C6TSC6</accession>
<protein>
    <submittedName>
        <fullName evidence="1">Uncharacterized protein</fullName>
    </submittedName>
</protein>
<dbReference type="Proteomes" id="UP000199001">
    <property type="component" value="Unassembled WGS sequence"/>
</dbReference>
<proteinExistence type="predicted"/>
<organism evidence="1 2">
    <name type="scientific">Micromonospora citrea</name>
    <dbReference type="NCBI Taxonomy" id="47855"/>
    <lineage>
        <taxon>Bacteria</taxon>
        <taxon>Bacillati</taxon>
        <taxon>Actinomycetota</taxon>
        <taxon>Actinomycetes</taxon>
        <taxon>Micromonosporales</taxon>
        <taxon>Micromonosporaceae</taxon>
        <taxon>Micromonospora</taxon>
    </lineage>
</organism>
<evidence type="ECO:0000313" key="1">
    <source>
        <dbReference type="EMBL" id="SCL44543.1"/>
    </source>
</evidence>
<dbReference type="AlphaFoldDB" id="A0A1C6TSC6"/>
<reference evidence="2" key="1">
    <citation type="submission" date="2016-06" db="EMBL/GenBank/DDBJ databases">
        <authorList>
            <person name="Varghese N."/>
            <person name="Submissions Spin"/>
        </authorList>
    </citation>
    <scope>NUCLEOTIDE SEQUENCE [LARGE SCALE GENOMIC DNA]</scope>
    <source>
        <strain evidence="2">DSM 43903</strain>
    </source>
</reference>
<dbReference type="EMBL" id="FMHZ01000002">
    <property type="protein sequence ID" value="SCL44543.1"/>
    <property type="molecule type" value="Genomic_DNA"/>
</dbReference>
<dbReference type="OrthoDB" id="4247493at2"/>
<gene>
    <name evidence="1" type="ORF">GA0070606_0339</name>
</gene>
<keyword evidence="2" id="KW-1185">Reference proteome</keyword>
<sequence length="168" mass="18006">MDLVKRLPARVTGVRVGRSRRGQAAALALVATAVAVFVAPKPSMAGGDPYFVGCESSSASCQTGVKVAGPVGVCMTESATYASTSVCLDYNGDHVYVRDGSADGRSAMARIDSERGLAYRYCRNTHGHGSWARCNFDWSEAGRKTVNAGYRQNYATMPLSYLWSFSNN</sequence>